<dbReference type="PANTHER" id="PTHR21299:SF1">
    <property type="entry name" value="PANTOATE--BETA-ALANINE LIGASE"/>
    <property type="match status" value="1"/>
</dbReference>
<dbReference type="GO" id="GO:0015940">
    <property type="term" value="P:pantothenate biosynthetic process"/>
    <property type="evidence" value="ECO:0007669"/>
    <property type="project" value="UniProtKB-KW"/>
</dbReference>
<evidence type="ECO:0000256" key="5">
    <source>
        <dbReference type="ARBA" id="ARBA00022598"/>
    </source>
</evidence>
<comment type="pathway">
    <text evidence="1">Cofactor biosynthesis; (R)-pantothenate biosynthesis; (R)-pantothenate from (R)-pantoate and beta-alanine: step 1/1.</text>
</comment>
<feature type="non-terminal residue" evidence="12">
    <location>
        <position position="288"/>
    </location>
</feature>
<dbReference type="Gene3D" id="3.40.50.620">
    <property type="entry name" value="HUPs"/>
    <property type="match status" value="1"/>
</dbReference>
<dbReference type="GO" id="GO:0005524">
    <property type="term" value="F:ATP binding"/>
    <property type="evidence" value="ECO:0007669"/>
    <property type="project" value="UniProtKB-KW"/>
</dbReference>
<organism evidence="12 13">
    <name type="scientific">Ambispora leptoticha</name>
    <dbReference type="NCBI Taxonomy" id="144679"/>
    <lineage>
        <taxon>Eukaryota</taxon>
        <taxon>Fungi</taxon>
        <taxon>Fungi incertae sedis</taxon>
        <taxon>Mucoromycota</taxon>
        <taxon>Glomeromycotina</taxon>
        <taxon>Glomeromycetes</taxon>
        <taxon>Archaeosporales</taxon>
        <taxon>Ambisporaceae</taxon>
        <taxon>Ambispora</taxon>
    </lineage>
</organism>
<accession>A0A9N9CQU3</accession>
<dbReference type="Proteomes" id="UP000789508">
    <property type="component" value="Unassembled WGS sequence"/>
</dbReference>
<dbReference type="Pfam" id="PF02569">
    <property type="entry name" value="Pantoate_ligase"/>
    <property type="match status" value="1"/>
</dbReference>
<evidence type="ECO:0000256" key="7">
    <source>
        <dbReference type="ARBA" id="ARBA00022741"/>
    </source>
</evidence>
<evidence type="ECO:0000256" key="3">
    <source>
        <dbReference type="ARBA" id="ARBA00012219"/>
    </source>
</evidence>
<keyword evidence="8" id="KW-0067">ATP-binding</keyword>
<dbReference type="SUPFAM" id="SSF52374">
    <property type="entry name" value="Nucleotidylyl transferase"/>
    <property type="match status" value="1"/>
</dbReference>
<dbReference type="AlphaFoldDB" id="A0A9N9CQU3"/>
<evidence type="ECO:0000256" key="6">
    <source>
        <dbReference type="ARBA" id="ARBA00022655"/>
    </source>
</evidence>
<dbReference type="FunFam" id="3.40.50.620:FF:000013">
    <property type="entry name" value="Pantothenate synthetase"/>
    <property type="match status" value="1"/>
</dbReference>
<evidence type="ECO:0000256" key="1">
    <source>
        <dbReference type="ARBA" id="ARBA00004990"/>
    </source>
</evidence>
<keyword evidence="6" id="KW-0566">Pantothenate biosynthesis</keyword>
<dbReference type="InterPro" id="IPR014729">
    <property type="entry name" value="Rossmann-like_a/b/a_fold"/>
</dbReference>
<dbReference type="InterPro" id="IPR003721">
    <property type="entry name" value="Pantoate_ligase"/>
</dbReference>
<evidence type="ECO:0000313" key="13">
    <source>
        <dbReference type="Proteomes" id="UP000789508"/>
    </source>
</evidence>
<evidence type="ECO:0000256" key="10">
    <source>
        <dbReference type="ARBA" id="ARBA00032806"/>
    </source>
</evidence>
<dbReference type="InterPro" id="IPR004821">
    <property type="entry name" value="Cyt_trans-like"/>
</dbReference>
<comment type="catalytic activity">
    <reaction evidence="11">
        <text>(R)-pantoate + beta-alanine + ATP = (R)-pantothenate + AMP + diphosphate + H(+)</text>
        <dbReference type="Rhea" id="RHEA:10912"/>
        <dbReference type="ChEBI" id="CHEBI:15378"/>
        <dbReference type="ChEBI" id="CHEBI:15980"/>
        <dbReference type="ChEBI" id="CHEBI:29032"/>
        <dbReference type="ChEBI" id="CHEBI:30616"/>
        <dbReference type="ChEBI" id="CHEBI:33019"/>
        <dbReference type="ChEBI" id="CHEBI:57966"/>
        <dbReference type="ChEBI" id="CHEBI:456215"/>
        <dbReference type="EC" id="6.3.2.1"/>
    </reaction>
</comment>
<evidence type="ECO:0000256" key="2">
    <source>
        <dbReference type="ARBA" id="ARBA00009256"/>
    </source>
</evidence>
<dbReference type="EC" id="6.3.2.1" evidence="3"/>
<protein>
    <recommendedName>
        <fullName evidence="4">Pantoate--beta-alanine ligase</fullName>
        <ecNumber evidence="3">6.3.2.1</ecNumber>
    </recommendedName>
    <alternativeName>
        <fullName evidence="10">Pantoate-activating enzyme</fullName>
    </alternativeName>
    <alternativeName>
        <fullName evidence="9">Pantothenate synthetase</fullName>
    </alternativeName>
</protein>
<dbReference type="HAMAP" id="MF_00158">
    <property type="entry name" value="PanC"/>
    <property type="match status" value="1"/>
</dbReference>
<evidence type="ECO:0000256" key="4">
    <source>
        <dbReference type="ARBA" id="ARBA00015647"/>
    </source>
</evidence>
<keyword evidence="7" id="KW-0547">Nucleotide-binding</keyword>
<keyword evidence="5" id="KW-0436">Ligase</keyword>
<proteinExistence type="inferred from homology"/>
<comment type="caution">
    <text evidence="12">The sequence shown here is derived from an EMBL/GenBank/DDBJ whole genome shotgun (WGS) entry which is preliminary data.</text>
</comment>
<dbReference type="NCBIfam" id="TIGR00018">
    <property type="entry name" value="panC"/>
    <property type="match status" value="1"/>
</dbReference>
<evidence type="ECO:0000256" key="11">
    <source>
        <dbReference type="ARBA" id="ARBA00048258"/>
    </source>
</evidence>
<dbReference type="GO" id="GO:0004592">
    <property type="term" value="F:pantoate-beta-alanine ligase activity"/>
    <property type="evidence" value="ECO:0007669"/>
    <property type="project" value="UniProtKB-EC"/>
</dbReference>
<comment type="similarity">
    <text evidence="2">Belongs to the pantothenate synthetase family.</text>
</comment>
<evidence type="ECO:0000313" key="12">
    <source>
        <dbReference type="EMBL" id="CAG8610621.1"/>
    </source>
</evidence>
<name>A0A9N9CQU3_9GLOM</name>
<dbReference type="OrthoDB" id="2020436at2759"/>
<dbReference type="Gene3D" id="3.30.1300.10">
    <property type="entry name" value="Pantoate-beta-alanine ligase, C-terminal domain"/>
    <property type="match status" value="1"/>
</dbReference>
<dbReference type="EMBL" id="CAJVPS010005030">
    <property type="protein sequence ID" value="CAG8610621.1"/>
    <property type="molecule type" value="Genomic_DNA"/>
</dbReference>
<evidence type="ECO:0000256" key="8">
    <source>
        <dbReference type="ARBA" id="ARBA00022840"/>
    </source>
</evidence>
<dbReference type="InterPro" id="IPR042176">
    <property type="entry name" value="Pantoate_ligase_C"/>
</dbReference>
<dbReference type="PANTHER" id="PTHR21299">
    <property type="entry name" value="CYTIDYLATE KINASE/PANTOATE-BETA-ALANINE LIGASE"/>
    <property type="match status" value="1"/>
</dbReference>
<reference evidence="12" key="1">
    <citation type="submission" date="2021-06" db="EMBL/GenBank/DDBJ databases">
        <authorList>
            <person name="Kallberg Y."/>
            <person name="Tangrot J."/>
            <person name="Rosling A."/>
        </authorList>
    </citation>
    <scope>NUCLEOTIDE SEQUENCE</scope>
    <source>
        <strain evidence="12">FL130A</strain>
    </source>
</reference>
<gene>
    <name evidence="12" type="ORF">ALEPTO_LOCUS8545</name>
</gene>
<keyword evidence="13" id="KW-1185">Reference proteome</keyword>
<dbReference type="CDD" id="cd00560">
    <property type="entry name" value="PanC"/>
    <property type="match status" value="1"/>
</dbReference>
<sequence length="288" mass="32272">KIKLFDTISSIREWRREQALKGYSVGFVATMGALHAGHLSLVNQAKEKCDQVVVSIFVNPAQFAPHEDLSKYPRTLDTDLESLTETKSCDVVFLPSVNDIYPSGIPLEVEKQQGTFVEVLGKSHQMEGKTRPIFFRGVATVCSKLFNIIQPDHVFFGQKDAQQCVVIRNLIRDLHFPIVMKVGETLRESDGLAMSSRNKYLTAEMRPFANVLYRALTEAKNQFDNGKRDRNEILTPAYQLIQDVIGNAMKLGFEIKLDYLSLVDPSTLEELDVVVTDCGAIISGAVWS</sequence>
<evidence type="ECO:0000256" key="9">
    <source>
        <dbReference type="ARBA" id="ARBA00029902"/>
    </source>
</evidence>
<dbReference type="NCBIfam" id="TIGR00125">
    <property type="entry name" value="cyt_tran_rel"/>
    <property type="match status" value="1"/>
</dbReference>